<keyword evidence="1" id="KW-1133">Transmembrane helix</keyword>
<feature type="domain" description="SGNH" evidence="3">
    <location>
        <begin position="395"/>
        <end position="642"/>
    </location>
</feature>
<gene>
    <name evidence="4" type="primary">oatA</name>
    <name evidence="4" type="ORF">GHNINEIG_01779</name>
</gene>
<feature type="transmembrane region" description="Helical" evidence="1">
    <location>
        <begin position="135"/>
        <end position="158"/>
    </location>
</feature>
<dbReference type="GO" id="GO:0009103">
    <property type="term" value="P:lipopolysaccharide biosynthetic process"/>
    <property type="evidence" value="ECO:0007669"/>
    <property type="project" value="TreeGrafter"/>
</dbReference>
<feature type="transmembrane region" description="Helical" evidence="1">
    <location>
        <begin position="245"/>
        <end position="265"/>
    </location>
</feature>
<dbReference type="Pfam" id="PF19040">
    <property type="entry name" value="SGNH"/>
    <property type="match status" value="1"/>
</dbReference>
<feature type="transmembrane region" description="Helical" evidence="1">
    <location>
        <begin position="332"/>
        <end position="350"/>
    </location>
</feature>
<sequence length="649" mass="74849">MQHVKYREDIDALRGLAVLLVVIYHAFPNLLPGGFIGVDVFFVISGYLITSIMMLSIQRNEFSLRDFYARRIRRLFPALITVLLFVLSLGWLVLFPEEYEQLGNHVAKSVIFVLNFELINEVGYFDVESHYKPLLHLWTLSVEEQYYLLWPLIVLLFLKFNKHPFFLLAFIFISSLVANLYFSSGYTQETYYHTLTRFWQLAAGSLLAVALLNKKVNSNKLLLIGGALVIAFSAMFINSNMAYPGYWAILPVLGASLIIVANARLPYYFGLVKLGLISYPLYLWHWVLISFLYIYLGRQPENLVLFVAILVALLLSYLTYKYIERLRYKKQSVPYLILGLIIVGLMGFYVQHKKGIPERAGVQSFVDANEQFKRTTAKDDDCVNYSNRALGSAQIFNYCRSSEIEKNKLVAIIGDSHAHVLFPGIAKVAHDHGYGTLLLANSSCPTLQGFKWGRNPKEVESCEIKIEQISTILEKDQKIEKVIVATRGPVYINGEVDGVFTPETVKKSLSIVKDDKHTYKTYFDGFNKTLMQLENISHINEVFYMLENPELDFLPKEVIPRPYDFFEISRNRSFMDKKLYLQRMSIYRSYATHLNFSKLSILDPIDVLCDDKNCYSNKNGQFLYADDDHFSVYGSELIAWFFENQIFKR</sequence>
<dbReference type="OrthoDB" id="9767863at2"/>
<dbReference type="InterPro" id="IPR050879">
    <property type="entry name" value="Acyltransferase_3"/>
</dbReference>
<dbReference type="AlphaFoldDB" id="A0A4P7P113"/>
<dbReference type="PANTHER" id="PTHR23028">
    <property type="entry name" value="ACETYLTRANSFERASE"/>
    <property type="match status" value="1"/>
</dbReference>
<dbReference type="PANTHER" id="PTHR23028:SF53">
    <property type="entry name" value="ACYL_TRANSF_3 DOMAIN-CONTAINING PROTEIN"/>
    <property type="match status" value="1"/>
</dbReference>
<name>A0A4P7P113_9GAMM</name>
<dbReference type="InterPro" id="IPR043968">
    <property type="entry name" value="SGNH"/>
</dbReference>
<dbReference type="InterPro" id="IPR002656">
    <property type="entry name" value="Acyl_transf_3_dom"/>
</dbReference>
<evidence type="ECO:0000256" key="1">
    <source>
        <dbReference type="SAM" id="Phobius"/>
    </source>
</evidence>
<evidence type="ECO:0000259" key="3">
    <source>
        <dbReference type="Pfam" id="PF19040"/>
    </source>
</evidence>
<dbReference type="Proteomes" id="UP000296201">
    <property type="component" value="Chromosome"/>
</dbReference>
<reference evidence="4 5" key="1">
    <citation type="submission" date="2018-08" db="EMBL/GenBank/DDBJ databases">
        <title>Horizontal acquisition of hydrogen conversion ability and other habitat adaptations in Hydrogenovibrio crunogenus strains.</title>
        <authorList>
            <person name="Gonnella G."/>
            <person name="Adam N."/>
            <person name="Perner M."/>
        </authorList>
    </citation>
    <scope>NUCLEOTIDE SEQUENCE [LARGE SCALE GENOMIC DNA]</scope>
    <source>
        <strain evidence="4 5">SP-41</strain>
    </source>
</reference>
<evidence type="ECO:0000259" key="2">
    <source>
        <dbReference type="Pfam" id="PF01757"/>
    </source>
</evidence>
<dbReference type="RefSeq" id="WP_135796314.1">
    <property type="nucleotide sequence ID" value="NZ_CP032096.1"/>
</dbReference>
<keyword evidence="4" id="KW-0808">Transferase</keyword>
<feature type="transmembrane region" description="Helical" evidence="1">
    <location>
        <begin position="277"/>
        <end position="296"/>
    </location>
</feature>
<dbReference type="GO" id="GO:0016747">
    <property type="term" value="F:acyltransferase activity, transferring groups other than amino-acyl groups"/>
    <property type="evidence" value="ECO:0007669"/>
    <property type="project" value="InterPro"/>
</dbReference>
<feature type="transmembrane region" description="Helical" evidence="1">
    <location>
        <begin position="221"/>
        <end position="239"/>
    </location>
</feature>
<dbReference type="Pfam" id="PF01757">
    <property type="entry name" value="Acyl_transf_3"/>
    <property type="match status" value="1"/>
</dbReference>
<dbReference type="EC" id="2.3.1.-" evidence="4"/>
<organism evidence="4 5">
    <name type="scientific">Hydrogenovibrio crunogenus</name>
    <dbReference type="NCBI Taxonomy" id="39765"/>
    <lineage>
        <taxon>Bacteria</taxon>
        <taxon>Pseudomonadati</taxon>
        <taxon>Pseudomonadota</taxon>
        <taxon>Gammaproteobacteria</taxon>
        <taxon>Thiotrichales</taxon>
        <taxon>Piscirickettsiaceae</taxon>
        <taxon>Hydrogenovibrio</taxon>
    </lineage>
</organism>
<feature type="transmembrane region" description="Helical" evidence="1">
    <location>
        <begin position="33"/>
        <end position="55"/>
    </location>
</feature>
<keyword evidence="5" id="KW-1185">Reference proteome</keyword>
<feature type="transmembrane region" description="Helical" evidence="1">
    <location>
        <begin position="194"/>
        <end position="212"/>
    </location>
</feature>
<keyword evidence="1" id="KW-0812">Transmembrane</keyword>
<feature type="domain" description="Acyltransferase 3" evidence="2">
    <location>
        <begin position="9"/>
        <end position="320"/>
    </location>
</feature>
<evidence type="ECO:0000313" key="4">
    <source>
        <dbReference type="EMBL" id="QBZ83718.1"/>
    </source>
</evidence>
<feature type="transmembrane region" description="Helical" evidence="1">
    <location>
        <begin position="302"/>
        <end position="320"/>
    </location>
</feature>
<keyword evidence="1" id="KW-0472">Membrane</keyword>
<proteinExistence type="predicted"/>
<feature type="transmembrane region" description="Helical" evidence="1">
    <location>
        <begin position="12"/>
        <end position="27"/>
    </location>
</feature>
<dbReference type="GO" id="GO:0016020">
    <property type="term" value="C:membrane"/>
    <property type="evidence" value="ECO:0007669"/>
    <property type="project" value="TreeGrafter"/>
</dbReference>
<feature type="transmembrane region" description="Helical" evidence="1">
    <location>
        <begin position="75"/>
        <end position="94"/>
    </location>
</feature>
<feature type="transmembrane region" description="Helical" evidence="1">
    <location>
        <begin position="165"/>
        <end position="182"/>
    </location>
</feature>
<evidence type="ECO:0000313" key="5">
    <source>
        <dbReference type="Proteomes" id="UP000296201"/>
    </source>
</evidence>
<accession>A0A4P7P113</accession>
<dbReference type="EMBL" id="CP032096">
    <property type="protein sequence ID" value="QBZ83718.1"/>
    <property type="molecule type" value="Genomic_DNA"/>
</dbReference>
<protein>
    <submittedName>
        <fullName evidence="4">O-acetyltransferase OatA</fullName>
        <ecNumber evidence="4">2.3.1.-</ecNumber>
    </submittedName>
</protein>
<keyword evidence="4" id="KW-0012">Acyltransferase</keyword>